<dbReference type="PROSITE" id="PS50010">
    <property type="entry name" value="DH_2"/>
    <property type="match status" value="1"/>
</dbReference>
<feature type="region of interest" description="Disordered" evidence="1">
    <location>
        <begin position="990"/>
        <end position="1072"/>
    </location>
</feature>
<proteinExistence type="predicted"/>
<gene>
    <name evidence="3" type="ORF">D6D01_06878</name>
</gene>
<evidence type="ECO:0000256" key="1">
    <source>
        <dbReference type="SAM" id="MobiDB-lite"/>
    </source>
</evidence>
<dbReference type="InterPro" id="IPR035899">
    <property type="entry name" value="DBL_dom_sf"/>
</dbReference>
<feature type="compositionally biased region" description="Basic and acidic residues" evidence="1">
    <location>
        <begin position="1011"/>
        <end position="1021"/>
    </location>
</feature>
<evidence type="ECO:0000259" key="2">
    <source>
        <dbReference type="PROSITE" id="PS50010"/>
    </source>
</evidence>
<feature type="compositionally biased region" description="Polar residues" evidence="1">
    <location>
        <begin position="819"/>
        <end position="838"/>
    </location>
</feature>
<accession>A0A4S9KWL5</accession>
<feature type="domain" description="DH" evidence="2">
    <location>
        <begin position="324"/>
        <end position="602"/>
    </location>
</feature>
<feature type="region of interest" description="Disordered" evidence="1">
    <location>
        <begin position="817"/>
        <end position="838"/>
    </location>
</feature>
<evidence type="ECO:0000313" key="3">
    <source>
        <dbReference type="EMBL" id="THY20150.1"/>
    </source>
</evidence>
<dbReference type="AlphaFoldDB" id="A0A4S9KWL5"/>
<dbReference type="SUPFAM" id="SSF48065">
    <property type="entry name" value="DBL homology domain (DH-domain)"/>
    <property type="match status" value="1"/>
</dbReference>
<feature type="region of interest" description="Disordered" evidence="1">
    <location>
        <begin position="69"/>
        <end position="101"/>
    </location>
</feature>
<dbReference type="GO" id="GO:0005085">
    <property type="term" value="F:guanyl-nucleotide exchange factor activity"/>
    <property type="evidence" value="ECO:0007669"/>
    <property type="project" value="InterPro"/>
</dbReference>
<dbReference type="InterPro" id="IPR000219">
    <property type="entry name" value="DH_dom"/>
</dbReference>
<evidence type="ECO:0000313" key="4">
    <source>
        <dbReference type="Proteomes" id="UP000306584"/>
    </source>
</evidence>
<feature type="compositionally biased region" description="Basic and acidic residues" evidence="1">
    <location>
        <begin position="1039"/>
        <end position="1049"/>
    </location>
</feature>
<dbReference type="GO" id="GO:0005737">
    <property type="term" value="C:cytoplasm"/>
    <property type="evidence" value="ECO:0007669"/>
    <property type="project" value="TreeGrafter"/>
</dbReference>
<name>A0A4S9KWL5_AURPU</name>
<organism evidence="3 4">
    <name type="scientific">Aureobasidium pullulans</name>
    <name type="common">Black yeast</name>
    <name type="synonym">Pullularia pullulans</name>
    <dbReference type="NCBI Taxonomy" id="5580"/>
    <lineage>
        <taxon>Eukaryota</taxon>
        <taxon>Fungi</taxon>
        <taxon>Dikarya</taxon>
        <taxon>Ascomycota</taxon>
        <taxon>Pezizomycotina</taxon>
        <taxon>Dothideomycetes</taxon>
        <taxon>Dothideomycetidae</taxon>
        <taxon>Dothideales</taxon>
        <taxon>Saccotheciaceae</taxon>
        <taxon>Aureobasidium</taxon>
    </lineage>
</organism>
<dbReference type="EMBL" id="QZBD01000309">
    <property type="protein sequence ID" value="THY20150.1"/>
    <property type="molecule type" value="Genomic_DNA"/>
</dbReference>
<dbReference type="PANTHER" id="PTHR45818:SF3">
    <property type="entry name" value="PROTEIN VAV"/>
    <property type="match status" value="1"/>
</dbReference>
<comment type="caution">
    <text evidence="3">The sequence shown here is derived from an EMBL/GenBank/DDBJ whole genome shotgun (WGS) entry which is preliminary data.</text>
</comment>
<sequence length="1072" mass="119668">MQTAYSQYLGMAYVLSLMPQSPLGTPYDQRSYERSWSSLGSTGTVHRRRSRQMSVGSLASAASLYNTPWRSASNHGTPLRSTSYSDLEKGTTPAAPSPPIIASNISRSLSVPPAVPQLVTTTTTPLPSPVESDPLLATPAKRTEYSALDLVDEERADWDEEDHALLEPETYDSSAPHLEPPVNFDCAETSSSSLHQPFSRWMNTLKMKKASYKRHIRPKLDALMTPQASQSVVTSPDPSLRGHRKSGSWASSVNFITAVKSATMTVASASIAPLSRSASKRSSHPRLYRGSSGLFDSEPHFSTESGRPSLSLIIDDAARQRAKKRREKIEELIKTEESYLTDLRALSNAYFTFLPPTSPFPSVQIRASARSNITNMLQLHTELLEDLHRVVPFSEHDQTITDTSTPKRKPLHVRWHSEDSMPVRRPPLGTSHTGWSNRYSLDSHRAPSQEPLPLTCTPATAADIGRIFAKNIKRFALYEEYSARCESMHDDIDFTQRTSFSVWDYDKAIETLSASVNPIKSREANRRKALSIKDLLIKVVNITLHLQNVLTKLQPIQRITRYELLFKDLCRLTPSCDDPTSHAVLDDVLYRLGETCRNVDESKDNPDKLRLMENSWILQDRLCFSDKLSRELLFQRLGRLSLCGTLYVAYRNKTKFHGCYMICVLYESCLLLALADRNSSKYKVVVGTSLASTSIEESDNGEGLQCHTAPFTWKVVFESGGKMYELILGACSEAEESVWRDRLAGRIAVEAQHVAEGHSVPIDLQSPLTRELRSIGKAYGKARGFVRRLSIQRTATLGPMIDSNQVIIMHTSAPKDDMTNVSTSSLPGRSKSLPTTSGVPILAPMRAERIKVETAMYDVWTKDSIPYPNMGSRRTENIFKDTANDLLRKLSMASIASNFSRRSMSYTSVHNSHTPTEKLVKAKPTQRPDAVKPKRPPLVNFQNAPDAFLPEDFELQGPDSKRSRRLGLRTLTMTDRPRSPFFFSENKAPELKRAKSTTQARAPTDGQVKAETVDESGRKDSLQVLQSKAGNTVAGAARNEAKAVETDATRKKRPRLLRYLTSKSRVGDERVG</sequence>
<dbReference type="Pfam" id="PF00621">
    <property type="entry name" value="RhoGEF"/>
    <property type="match status" value="1"/>
</dbReference>
<feature type="compositionally biased region" description="Polar residues" evidence="1">
    <location>
        <begin position="69"/>
        <end position="85"/>
    </location>
</feature>
<dbReference type="PANTHER" id="PTHR45818">
    <property type="entry name" value="PROTEIN VAV"/>
    <property type="match status" value="1"/>
</dbReference>
<dbReference type="Gene3D" id="1.20.900.10">
    <property type="entry name" value="Dbl homology (DH) domain"/>
    <property type="match status" value="1"/>
</dbReference>
<feature type="region of interest" description="Disordered" evidence="1">
    <location>
        <begin position="906"/>
        <end position="938"/>
    </location>
</feature>
<reference evidence="3 4" key="1">
    <citation type="submission" date="2018-10" db="EMBL/GenBank/DDBJ databases">
        <title>Fifty Aureobasidium pullulans genomes reveal a recombining polyextremotolerant generalist.</title>
        <authorList>
            <person name="Gostincar C."/>
            <person name="Turk M."/>
            <person name="Zajc J."/>
            <person name="Gunde-Cimerman N."/>
        </authorList>
    </citation>
    <scope>NUCLEOTIDE SEQUENCE [LARGE SCALE GENOMIC DNA]</scope>
    <source>
        <strain evidence="3 4">EXF-6604</strain>
    </source>
</reference>
<protein>
    <recommendedName>
        <fullName evidence="2">DH domain-containing protein</fullName>
    </recommendedName>
</protein>
<dbReference type="Proteomes" id="UP000306584">
    <property type="component" value="Unassembled WGS sequence"/>
</dbReference>